<name>A0ABW1CQV1_9ACTN</name>
<comment type="caution">
    <text evidence="2">The sequence shown here is derived from an EMBL/GenBank/DDBJ whole genome shotgun (WGS) entry which is preliminary data.</text>
</comment>
<sequence>MPATRPIVTAVIVVALAATGCTNAGFDKDNRAPQNDGANADDAGGTLLLRNAFLLNESGDATSPSPQQALFAVLINEAGRPDQLERITVDGGGSVQLSGPLTLPPNQPVGTGSQPIGTISGVRGTQVPMTFTFKDAKAVRVSVPVKQRIGQFANLPTVPAAPPSPTVPATVPATG</sequence>
<evidence type="ECO:0000256" key="1">
    <source>
        <dbReference type="SAM" id="SignalP"/>
    </source>
</evidence>
<feature type="signal peptide" evidence="1">
    <location>
        <begin position="1"/>
        <end position="24"/>
    </location>
</feature>
<evidence type="ECO:0008006" key="4">
    <source>
        <dbReference type="Google" id="ProtNLM"/>
    </source>
</evidence>
<proteinExistence type="predicted"/>
<dbReference type="EMBL" id="JBHSPA010000035">
    <property type="protein sequence ID" value="MFC5828139.1"/>
    <property type="molecule type" value="Genomic_DNA"/>
</dbReference>
<evidence type="ECO:0000313" key="2">
    <source>
        <dbReference type="EMBL" id="MFC5828139.1"/>
    </source>
</evidence>
<accession>A0ABW1CQV1</accession>
<evidence type="ECO:0000313" key="3">
    <source>
        <dbReference type="Proteomes" id="UP001596058"/>
    </source>
</evidence>
<reference evidence="3" key="1">
    <citation type="journal article" date="2019" name="Int. J. Syst. Evol. Microbiol.">
        <title>The Global Catalogue of Microorganisms (GCM) 10K type strain sequencing project: providing services to taxonomists for standard genome sequencing and annotation.</title>
        <authorList>
            <consortium name="The Broad Institute Genomics Platform"/>
            <consortium name="The Broad Institute Genome Sequencing Center for Infectious Disease"/>
            <person name="Wu L."/>
            <person name="Ma J."/>
        </authorList>
    </citation>
    <scope>NUCLEOTIDE SEQUENCE [LARGE SCALE GENOMIC DNA]</scope>
    <source>
        <strain evidence="3">CCUG 53903</strain>
    </source>
</reference>
<gene>
    <name evidence="2" type="ORF">ACFPZ3_30100</name>
</gene>
<protein>
    <recommendedName>
        <fullName evidence="4">Lipoprotein LpqE</fullName>
    </recommendedName>
</protein>
<keyword evidence="3" id="KW-1185">Reference proteome</keyword>
<organism evidence="2 3">
    <name type="scientific">Nonomuraea insulae</name>
    <dbReference type="NCBI Taxonomy" id="1616787"/>
    <lineage>
        <taxon>Bacteria</taxon>
        <taxon>Bacillati</taxon>
        <taxon>Actinomycetota</taxon>
        <taxon>Actinomycetes</taxon>
        <taxon>Streptosporangiales</taxon>
        <taxon>Streptosporangiaceae</taxon>
        <taxon>Nonomuraea</taxon>
    </lineage>
</organism>
<dbReference type="PROSITE" id="PS51257">
    <property type="entry name" value="PROKAR_LIPOPROTEIN"/>
    <property type="match status" value="1"/>
</dbReference>
<dbReference type="Proteomes" id="UP001596058">
    <property type="component" value="Unassembled WGS sequence"/>
</dbReference>
<feature type="chain" id="PRO_5046517895" description="Lipoprotein LpqE" evidence="1">
    <location>
        <begin position="25"/>
        <end position="175"/>
    </location>
</feature>
<dbReference type="SUPFAM" id="SSF110087">
    <property type="entry name" value="DR1885-like metal-binding protein"/>
    <property type="match status" value="1"/>
</dbReference>
<keyword evidence="1" id="KW-0732">Signal</keyword>
<dbReference type="InterPro" id="IPR036182">
    <property type="entry name" value="PCuAC_sf"/>
</dbReference>
<dbReference type="RefSeq" id="WP_379517644.1">
    <property type="nucleotide sequence ID" value="NZ_JBHSPA010000035.1"/>
</dbReference>